<gene>
    <name evidence="2" type="ORF">N7450_009598</name>
</gene>
<proteinExistence type="predicted"/>
<accession>A0AAD6GMI9</accession>
<evidence type="ECO:0000256" key="1">
    <source>
        <dbReference type="SAM" id="MobiDB-lite"/>
    </source>
</evidence>
<feature type="compositionally biased region" description="Basic residues" evidence="1">
    <location>
        <begin position="103"/>
        <end position="113"/>
    </location>
</feature>
<evidence type="ECO:0000313" key="3">
    <source>
        <dbReference type="Proteomes" id="UP001216150"/>
    </source>
</evidence>
<evidence type="ECO:0000313" key="2">
    <source>
        <dbReference type="EMBL" id="KAJ5572614.1"/>
    </source>
</evidence>
<dbReference type="Proteomes" id="UP001216150">
    <property type="component" value="Unassembled WGS sequence"/>
</dbReference>
<dbReference type="EMBL" id="JAQJAC010000009">
    <property type="protein sequence ID" value="KAJ5572614.1"/>
    <property type="molecule type" value="Genomic_DNA"/>
</dbReference>
<comment type="caution">
    <text evidence="2">The sequence shown here is derived from an EMBL/GenBank/DDBJ whole genome shotgun (WGS) entry which is preliminary data.</text>
</comment>
<protein>
    <submittedName>
        <fullName evidence="2">Uncharacterized protein</fullName>
    </submittedName>
</protein>
<organism evidence="2 3">
    <name type="scientific">Penicillium hetheringtonii</name>
    <dbReference type="NCBI Taxonomy" id="911720"/>
    <lineage>
        <taxon>Eukaryota</taxon>
        <taxon>Fungi</taxon>
        <taxon>Dikarya</taxon>
        <taxon>Ascomycota</taxon>
        <taxon>Pezizomycotina</taxon>
        <taxon>Eurotiomycetes</taxon>
        <taxon>Eurotiomycetidae</taxon>
        <taxon>Eurotiales</taxon>
        <taxon>Aspergillaceae</taxon>
        <taxon>Penicillium</taxon>
    </lineage>
</organism>
<dbReference type="AlphaFoldDB" id="A0AAD6GMI9"/>
<sequence>MQQKNIYKKDILTRPEEIYASSNQAEPNKDKIAAELENTSPIAPETKAGGITTESDKKIDTSLPNSDTRIDSLHPKGPSMTRSEKLILKRKLPSSDTDLQLRRSQRVAKKVKI</sequence>
<reference evidence="2 3" key="1">
    <citation type="journal article" date="2023" name="IMA Fungus">
        <title>Comparative genomic study of the Penicillium genus elucidates a diverse pangenome and 15 lateral gene transfer events.</title>
        <authorList>
            <person name="Petersen C."/>
            <person name="Sorensen T."/>
            <person name="Nielsen M.R."/>
            <person name="Sondergaard T.E."/>
            <person name="Sorensen J.L."/>
            <person name="Fitzpatrick D.A."/>
            <person name="Frisvad J.C."/>
            <person name="Nielsen K.L."/>
        </authorList>
    </citation>
    <scope>NUCLEOTIDE SEQUENCE [LARGE SCALE GENOMIC DNA]</scope>
    <source>
        <strain evidence="2 3">IBT 29057</strain>
    </source>
</reference>
<name>A0AAD6GMI9_9EURO</name>
<feature type="region of interest" description="Disordered" evidence="1">
    <location>
        <begin position="37"/>
        <end position="113"/>
    </location>
</feature>
<keyword evidence="3" id="KW-1185">Reference proteome</keyword>